<dbReference type="GO" id="GO:0016758">
    <property type="term" value="F:hexosyltransferase activity"/>
    <property type="evidence" value="ECO:0007669"/>
    <property type="project" value="UniProtKB-ARBA"/>
</dbReference>
<keyword evidence="1" id="KW-0472">Membrane</keyword>
<dbReference type="Proteomes" id="UP001241110">
    <property type="component" value="Unassembled WGS sequence"/>
</dbReference>
<dbReference type="Pfam" id="PF00535">
    <property type="entry name" value="Glycos_transf_2"/>
    <property type="match status" value="1"/>
</dbReference>
<organism evidence="3 4">
    <name type="scientific">Xanthocytophaga flava</name>
    <dbReference type="NCBI Taxonomy" id="3048013"/>
    <lineage>
        <taxon>Bacteria</taxon>
        <taxon>Pseudomonadati</taxon>
        <taxon>Bacteroidota</taxon>
        <taxon>Cytophagia</taxon>
        <taxon>Cytophagales</taxon>
        <taxon>Rhodocytophagaceae</taxon>
        <taxon>Xanthocytophaga</taxon>
    </lineage>
</organism>
<dbReference type="SUPFAM" id="SSF53448">
    <property type="entry name" value="Nucleotide-diphospho-sugar transferases"/>
    <property type="match status" value="1"/>
</dbReference>
<protein>
    <submittedName>
        <fullName evidence="3">Glycosyltransferase family 2 protein</fullName>
        <ecNumber evidence="3">2.4.-.-</ecNumber>
    </submittedName>
</protein>
<accession>A0AAE3U648</accession>
<feature type="domain" description="Glycosyltransferase 2-like" evidence="2">
    <location>
        <begin position="8"/>
        <end position="164"/>
    </location>
</feature>
<evidence type="ECO:0000259" key="2">
    <source>
        <dbReference type="Pfam" id="PF00535"/>
    </source>
</evidence>
<keyword evidence="3" id="KW-0808">Transferase</keyword>
<sequence length="255" mass="29301">MSEQPLLSIITVTYNADAVLTATIQSIINQTFTNYEYLIIDGGSTDETLNIIRRYEHHLSYWISEPDKGLYDAMNKGLKAARGKYIWFMNAGDKIYDKDTLAYIAESSPANADVYYGDALFYDAANNDLGLRSEVTPHTLPSVLTWKSFRYGMVVCHQSFIMRRDLAPLYDLSHPYSSDIDWEIRCLKASKEIINTQAVLSRYLTGGFSRKNHGNSLKDRYLVLQKHFGVISNIFNHIWITLRGILFVLKRRRGY</sequence>
<proteinExistence type="predicted"/>
<name>A0AAE3U648_9BACT</name>
<comment type="caution">
    <text evidence="3">The sequence shown here is derived from an EMBL/GenBank/DDBJ whole genome shotgun (WGS) entry which is preliminary data.</text>
</comment>
<reference evidence="3" key="1">
    <citation type="submission" date="2023-05" db="EMBL/GenBank/DDBJ databases">
        <authorList>
            <person name="Zhang X."/>
        </authorList>
    </citation>
    <scope>NUCLEOTIDE SEQUENCE</scope>
    <source>
        <strain evidence="3">YF14B1</strain>
    </source>
</reference>
<keyword evidence="1" id="KW-1133">Transmembrane helix</keyword>
<dbReference type="CDD" id="cd06433">
    <property type="entry name" value="GT_2_WfgS_like"/>
    <property type="match status" value="1"/>
</dbReference>
<dbReference type="InterPro" id="IPR029044">
    <property type="entry name" value="Nucleotide-diphossugar_trans"/>
</dbReference>
<dbReference type="InterPro" id="IPR001173">
    <property type="entry name" value="Glyco_trans_2-like"/>
</dbReference>
<dbReference type="RefSeq" id="WP_313976757.1">
    <property type="nucleotide sequence ID" value="NZ_JASJOS010000003.1"/>
</dbReference>
<keyword evidence="1" id="KW-0812">Transmembrane</keyword>
<dbReference type="PANTHER" id="PTHR22916:SF67">
    <property type="entry name" value="COLANIC ACID BIOSYNTHESIS GLYCOSYL TRANSFERASE WCAE-RELATED"/>
    <property type="match status" value="1"/>
</dbReference>
<evidence type="ECO:0000313" key="3">
    <source>
        <dbReference type="EMBL" id="MDJ1480182.1"/>
    </source>
</evidence>
<dbReference type="EC" id="2.4.-.-" evidence="3"/>
<dbReference type="Gene3D" id="3.90.550.10">
    <property type="entry name" value="Spore Coat Polysaccharide Biosynthesis Protein SpsA, Chain A"/>
    <property type="match status" value="1"/>
</dbReference>
<feature type="transmembrane region" description="Helical" evidence="1">
    <location>
        <begin position="228"/>
        <end position="249"/>
    </location>
</feature>
<dbReference type="EMBL" id="JASJOS010000003">
    <property type="protein sequence ID" value="MDJ1480182.1"/>
    <property type="molecule type" value="Genomic_DNA"/>
</dbReference>
<keyword evidence="3" id="KW-0328">Glycosyltransferase</keyword>
<gene>
    <name evidence="3" type="ORF">QNI16_06780</name>
</gene>
<evidence type="ECO:0000256" key="1">
    <source>
        <dbReference type="SAM" id="Phobius"/>
    </source>
</evidence>
<dbReference type="AlphaFoldDB" id="A0AAE3U648"/>
<evidence type="ECO:0000313" key="4">
    <source>
        <dbReference type="Proteomes" id="UP001241110"/>
    </source>
</evidence>
<dbReference type="PANTHER" id="PTHR22916">
    <property type="entry name" value="GLYCOSYLTRANSFERASE"/>
    <property type="match status" value="1"/>
</dbReference>